<dbReference type="SUPFAM" id="SSF53448">
    <property type="entry name" value="Nucleotide-diphospho-sugar transferases"/>
    <property type="match status" value="1"/>
</dbReference>
<evidence type="ECO:0000256" key="1">
    <source>
        <dbReference type="SAM" id="Phobius"/>
    </source>
</evidence>
<name>A0A1F7HJT7_9BACT</name>
<dbReference type="InterPro" id="IPR001173">
    <property type="entry name" value="Glyco_trans_2-like"/>
</dbReference>
<protein>
    <recommendedName>
        <fullName evidence="2">Glycosyltransferase 2-like domain-containing protein</fullName>
    </recommendedName>
</protein>
<dbReference type="Proteomes" id="UP000177199">
    <property type="component" value="Unassembled WGS sequence"/>
</dbReference>
<reference evidence="3 4" key="1">
    <citation type="journal article" date="2016" name="Nat. Commun.">
        <title>Thousands of microbial genomes shed light on interconnected biogeochemical processes in an aquifer system.</title>
        <authorList>
            <person name="Anantharaman K."/>
            <person name="Brown C.T."/>
            <person name="Hug L.A."/>
            <person name="Sharon I."/>
            <person name="Castelle C.J."/>
            <person name="Probst A.J."/>
            <person name="Thomas B.C."/>
            <person name="Singh A."/>
            <person name="Wilkins M.J."/>
            <person name="Karaoz U."/>
            <person name="Brodie E.L."/>
            <person name="Williams K.H."/>
            <person name="Hubbard S.S."/>
            <person name="Banfield J.F."/>
        </authorList>
    </citation>
    <scope>NUCLEOTIDE SEQUENCE [LARGE SCALE GENOMIC DNA]</scope>
</reference>
<feature type="transmembrane region" description="Helical" evidence="1">
    <location>
        <begin position="237"/>
        <end position="263"/>
    </location>
</feature>
<organism evidence="3 4">
    <name type="scientific">Candidatus Roizmanbacteria bacterium RIFCSPHIGHO2_12_FULL_33_9</name>
    <dbReference type="NCBI Taxonomy" id="1802045"/>
    <lineage>
        <taxon>Bacteria</taxon>
        <taxon>Candidatus Roizmaniibacteriota</taxon>
    </lineage>
</organism>
<dbReference type="Pfam" id="PF00535">
    <property type="entry name" value="Glycos_transf_2"/>
    <property type="match status" value="1"/>
</dbReference>
<dbReference type="Gene3D" id="3.90.550.10">
    <property type="entry name" value="Spore Coat Polysaccharide Biosynthesis Protein SpsA, Chain A"/>
    <property type="match status" value="1"/>
</dbReference>
<dbReference type="InterPro" id="IPR050834">
    <property type="entry name" value="Glycosyltransf_2"/>
</dbReference>
<dbReference type="PANTHER" id="PTHR43685">
    <property type="entry name" value="GLYCOSYLTRANSFERASE"/>
    <property type="match status" value="1"/>
</dbReference>
<feature type="domain" description="Glycosyltransferase 2-like" evidence="2">
    <location>
        <begin position="4"/>
        <end position="101"/>
    </location>
</feature>
<evidence type="ECO:0000313" key="3">
    <source>
        <dbReference type="EMBL" id="OGK31012.1"/>
    </source>
</evidence>
<dbReference type="AlphaFoldDB" id="A0A1F7HJT7"/>
<accession>A0A1F7HJT7</accession>
<dbReference type="CDD" id="cd04186">
    <property type="entry name" value="GT_2_like_c"/>
    <property type="match status" value="1"/>
</dbReference>
<dbReference type="EMBL" id="MFZV01000032">
    <property type="protein sequence ID" value="OGK31012.1"/>
    <property type="molecule type" value="Genomic_DNA"/>
</dbReference>
<keyword evidence="1" id="KW-0472">Membrane</keyword>
<keyword evidence="1" id="KW-0812">Transmembrane</keyword>
<keyword evidence="1" id="KW-1133">Transmembrane helix</keyword>
<proteinExistence type="predicted"/>
<evidence type="ECO:0000313" key="4">
    <source>
        <dbReference type="Proteomes" id="UP000177199"/>
    </source>
</evidence>
<dbReference type="InterPro" id="IPR029044">
    <property type="entry name" value="Nucleotide-diphossugar_trans"/>
</dbReference>
<evidence type="ECO:0000259" key="2">
    <source>
        <dbReference type="Pfam" id="PF00535"/>
    </source>
</evidence>
<gene>
    <name evidence="3" type="ORF">A3F29_03320</name>
</gene>
<sequence>MKISLIVVNHNGKKFLDRMLKTAFQQKLKPYEVILVDTGSIDNSVEFVKKNFSKTKIFITENRGYGNAVNFAASKARGDYIAMFNEDMYLPKDFLSTLVNYRNSLSKIENKIGAIGCRIIPFGSDPDETPLNYGGTIDYFGFPTNPLSNKKNPFMINGSPFFIDKKLFLKVRGFNPSIFLYGEDEDLCWRLQLLGYKIYICNDAYLYHFGYGVVNENREKKVAFVLSSPVVPLLSNYSLSLLLLIIPLFILLLIAINIGVFILTKFNIEYNVAIAREYLRILRQLPTILKLRTWVQKKRFVNDWVIIRQFSLVPSIIRNASYKRLINLKLRA</sequence>
<dbReference type="PANTHER" id="PTHR43685:SF3">
    <property type="entry name" value="SLR2126 PROTEIN"/>
    <property type="match status" value="1"/>
</dbReference>
<comment type="caution">
    <text evidence="3">The sequence shown here is derived from an EMBL/GenBank/DDBJ whole genome shotgun (WGS) entry which is preliminary data.</text>
</comment>